<dbReference type="InterPro" id="IPR036291">
    <property type="entry name" value="NAD(P)-bd_dom_sf"/>
</dbReference>
<evidence type="ECO:0000313" key="2">
    <source>
        <dbReference type="EMBL" id="CAB4771805.1"/>
    </source>
</evidence>
<proteinExistence type="predicted"/>
<dbReference type="AlphaFoldDB" id="A0A6J6VLM6"/>
<dbReference type="Gene3D" id="3.40.50.720">
    <property type="entry name" value="NAD(P)-binding Rossmann-like Domain"/>
    <property type="match status" value="1"/>
</dbReference>
<dbReference type="InterPro" id="IPR051604">
    <property type="entry name" value="Ergot_Alk_Oxidoreductase"/>
</dbReference>
<name>A0A6J6VLM6_9ZZZZ</name>
<reference evidence="2" key="1">
    <citation type="submission" date="2020-05" db="EMBL/GenBank/DDBJ databases">
        <authorList>
            <person name="Chiriac C."/>
            <person name="Salcher M."/>
            <person name="Ghai R."/>
            <person name="Kavagutti S V."/>
        </authorList>
    </citation>
    <scope>NUCLEOTIDE SEQUENCE</scope>
</reference>
<organism evidence="2">
    <name type="scientific">freshwater metagenome</name>
    <dbReference type="NCBI Taxonomy" id="449393"/>
    <lineage>
        <taxon>unclassified sequences</taxon>
        <taxon>metagenomes</taxon>
        <taxon>ecological metagenomes</taxon>
    </lineage>
</organism>
<dbReference type="PANTHER" id="PTHR43162:SF1">
    <property type="entry name" value="PRESTALK A DIFFERENTIATION PROTEIN A"/>
    <property type="match status" value="1"/>
</dbReference>
<accession>A0A6J6VLM6</accession>
<sequence>MSVTAVIGGAGKSGQAVLSALAARHLESRSLTRAEIDLNTGIGLTESLRGCHALYALAPNFHQDEVGIAERVVAAAKDAGVTRIVFHSVLQPQVSAMPHHLAKSRAEEVIINSGLEWAILQPCAYAQNFTPEVVGALGYRTDAPFSLVDLADVGQAAVRLLTDSATTYGTFEACGPTTSIAEVASLLGWEVRERAFTPADDSYAQKCIAAMFAYYNVHGLQGSSLALKALLDREPTHAVSALKRR</sequence>
<gene>
    <name evidence="2" type="ORF">UFOPK2894_00630</name>
</gene>
<dbReference type="SUPFAM" id="SSF51735">
    <property type="entry name" value="NAD(P)-binding Rossmann-fold domains"/>
    <property type="match status" value="1"/>
</dbReference>
<dbReference type="PANTHER" id="PTHR43162">
    <property type="match status" value="1"/>
</dbReference>
<feature type="domain" description="NAD(P)-binding" evidence="1">
    <location>
        <begin position="26"/>
        <end position="163"/>
    </location>
</feature>
<protein>
    <submittedName>
        <fullName evidence="2">Unannotated protein</fullName>
    </submittedName>
</protein>
<evidence type="ECO:0000259" key="1">
    <source>
        <dbReference type="Pfam" id="PF13460"/>
    </source>
</evidence>
<dbReference type="EMBL" id="CAEZZQ010000029">
    <property type="protein sequence ID" value="CAB4771805.1"/>
    <property type="molecule type" value="Genomic_DNA"/>
</dbReference>
<dbReference type="InterPro" id="IPR016040">
    <property type="entry name" value="NAD(P)-bd_dom"/>
</dbReference>
<dbReference type="Pfam" id="PF13460">
    <property type="entry name" value="NAD_binding_10"/>
    <property type="match status" value="1"/>
</dbReference>